<dbReference type="PANTHER" id="PTHR42052">
    <property type="entry name" value="ABM DOMAIN-CONTAINING PROTEIN"/>
    <property type="match status" value="1"/>
</dbReference>
<dbReference type="PANTHER" id="PTHR42052:SF1">
    <property type="entry name" value="ABM DOMAIN-CONTAINING PROTEIN"/>
    <property type="match status" value="1"/>
</dbReference>
<comment type="caution">
    <text evidence="1">The sequence shown here is derived from an EMBL/GenBank/DDBJ whole genome shotgun (WGS) entry which is preliminary data.</text>
</comment>
<name>A0A8H7U4X9_9APHY</name>
<dbReference type="AlphaFoldDB" id="A0A8H7U4X9"/>
<proteinExistence type="predicted"/>
<organism evidence="1 2">
    <name type="scientific">Rhodonia placenta</name>
    <dbReference type="NCBI Taxonomy" id="104341"/>
    <lineage>
        <taxon>Eukaryota</taxon>
        <taxon>Fungi</taxon>
        <taxon>Dikarya</taxon>
        <taxon>Basidiomycota</taxon>
        <taxon>Agaricomycotina</taxon>
        <taxon>Agaricomycetes</taxon>
        <taxon>Polyporales</taxon>
        <taxon>Adustoporiaceae</taxon>
        <taxon>Rhodonia</taxon>
    </lineage>
</organism>
<evidence type="ECO:0000313" key="2">
    <source>
        <dbReference type="Proteomes" id="UP000639403"/>
    </source>
</evidence>
<dbReference type="Proteomes" id="UP000639403">
    <property type="component" value="Unassembled WGS sequence"/>
</dbReference>
<accession>A0A8H7U4X9</accession>
<gene>
    <name evidence="1" type="ORF">IEO21_02626</name>
</gene>
<reference evidence="1" key="1">
    <citation type="submission" date="2020-11" db="EMBL/GenBank/DDBJ databases">
        <authorList>
            <person name="Koelle M."/>
            <person name="Horta M.A.C."/>
            <person name="Nowrousian M."/>
            <person name="Ohm R.A."/>
            <person name="Benz P."/>
            <person name="Pilgard A."/>
        </authorList>
    </citation>
    <scope>NUCLEOTIDE SEQUENCE</scope>
    <source>
        <strain evidence="1">FPRL280</strain>
    </source>
</reference>
<protein>
    <recommendedName>
        <fullName evidence="3">ABM domain-containing protein</fullName>
    </recommendedName>
</protein>
<sequence>MTITEIATLELLVPHTWDSPDARTFFRTLSDRQSAWSGHSLFFFKGADSPGQIFLISGWKSVQTHNEWIASAQNQGLLEMTKGLVEVRGLVHADINFEDLPRGTRRIVVEVIQKGGGGEASTKLQKTRSVEEDERHEWAASGEVLDGGAGAICRLRAYAMGETDLLSY</sequence>
<evidence type="ECO:0000313" key="1">
    <source>
        <dbReference type="EMBL" id="KAF9818646.1"/>
    </source>
</evidence>
<reference evidence="1" key="2">
    <citation type="journal article" name="Front. Microbiol.">
        <title>Degradative Capacity of Two Strains of Rhodonia placenta: From Phenotype to Genotype.</title>
        <authorList>
            <person name="Kolle M."/>
            <person name="Horta M.A.C."/>
            <person name="Nowrousian M."/>
            <person name="Ohm R.A."/>
            <person name="Benz J.P."/>
            <person name="Pilgard A."/>
        </authorList>
    </citation>
    <scope>NUCLEOTIDE SEQUENCE</scope>
    <source>
        <strain evidence="1">FPRL280</strain>
    </source>
</reference>
<evidence type="ECO:0008006" key="3">
    <source>
        <dbReference type="Google" id="ProtNLM"/>
    </source>
</evidence>
<dbReference type="EMBL" id="JADOXO010000027">
    <property type="protein sequence ID" value="KAF9818646.1"/>
    <property type="molecule type" value="Genomic_DNA"/>
</dbReference>